<protein>
    <submittedName>
        <fullName evidence="2">Putative peptide zinc metalloprotease protein</fullName>
    </submittedName>
</protein>
<feature type="transmembrane region" description="Helical" evidence="1">
    <location>
        <begin position="284"/>
        <end position="303"/>
    </location>
</feature>
<evidence type="ECO:0000313" key="2">
    <source>
        <dbReference type="EMBL" id="VFJ59392.1"/>
    </source>
</evidence>
<dbReference type="AlphaFoldDB" id="A0A450SYY1"/>
<dbReference type="PANTHER" id="PTHR13325">
    <property type="entry name" value="PROTEASE M50 MEMBRANE-BOUND TRANSCRIPTION FACTOR SITE 2 PROTEASE"/>
    <property type="match status" value="1"/>
</dbReference>
<feature type="transmembrane region" description="Helical" evidence="1">
    <location>
        <begin position="228"/>
        <end position="249"/>
    </location>
</feature>
<keyword evidence="1" id="KW-0472">Membrane</keyword>
<feature type="transmembrane region" description="Helical" evidence="1">
    <location>
        <begin position="387"/>
        <end position="407"/>
    </location>
</feature>
<name>A0A450SYY1_9GAMM</name>
<keyword evidence="2" id="KW-0645">Protease</keyword>
<accession>A0A450SYY1</accession>
<keyword evidence="1" id="KW-0812">Transmembrane</keyword>
<keyword evidence="1" id="KW-1133">Transmembrane helix</keyword>
<gene>
    <name evidence="2" type="ORF">BECKDK2373B_GA0170837_108219</name>
</gene>
<reference evidence="2" key="1">
    <citation type="submission" date="2019-02" db="EMBL/GenBank/DDBJ databases">
        <authorList>
            <person name="Gruber-Vodicka R. H."/>
            <person name="Seah K. B. B."/>
        </authorList>
    </citation>
    <scope>NUCLEOTIDE SEQUENCE</scope>
    <source>
        <strain evidence="2">BECK_DK47</strain>
    </source>
</reference>
<dbReference type="SUPFAM" id="SSF111369">
    <property type="entry name" value="HlyD-like secretion proteins"/>
    <property type="match status" value="1"/>
</dbReference>
<keyword evidence="2" id="KW-0482">Metalloprotease</keyword>
<dbReference type="InterPro" id="IPR041881">
    <property type="entry name" value="PqqD_sf"/>
</dbReference>
<organism evidence="2">
    <name type="scientific">Candidatus Kentrum sp. DK</name>
    <dbReference type="NCBI Taxonomy" id="2126562"/>
    <lineage>
        <taxon>Bacteria</taxon>
        <taxon>Pseudomonadati</taxon>
        <taxon>Pseudomonadota</taxon>
        <taxon>Gammaproteobacteria</taxon>
        <taxon>Candidatus Kentrum</taxon>
    </lineage>
</organism>
<feature type="transmembrane region" description="Helical" evidence="1">
    <location>
        <begin position="155"/>
        <end position="177"/>
    </location>
</feature>
<feature type="transmembrane region" description="Helical" evidence="1">
    <location>
        <begin position="428"/>
        <end position="448"/>
    </location>
</feature>
<evidence type="ECO:0000256" key="1">
    <source>
        <dbReference type="SAM" id="Phobius"/>
    </source>
</evidence>
<sequence length="720" mass="81373">MTESLHSASWYRVADLKPAVRRHAQLERHDYRDQIWYVLRDPANERSHRFTPAANYILGLLDGKRTVDEVWRLASERLGDDAPTQDEFIRLLGQLHSADLLQSGVTPDTLETFRRHQRHKKSKWKQRIASPLAIRIPLFDPDRLLNRMLPAVRPLFGRAGFLLWALVVITGALMAGANWNEITEDLASRVLTPENLLVLWLVYPVVKILHEFGHGLATKVWGGEVHDLGIMFLVLMPIPYVEASSVSAFREKHKRVVVGGIGIMVELFLASIALFIWLNAEPGVVRALAYNVMLIGGVSTLFFNGNPLLRFDGYYVMADAIEIPNLATRSKQYLGYFIWRYLFNDKEKKSPAMAPGERYWFFFYGIAAFVYRLFITFFIILFVAGKFFVLGILLAIWAVAGQILWPLTKSLWSVFTIPQNRIRTRASFLTIGFIAALLVGFLLVPIPLRSITEGVIWLPEQAQVRSGADGFVHRLLAPDRASVTRGDPLVECRDPIRMARFQALRAKLRELGARLAREKFTDKTEAAIIRQEIEGVRADLIRTREQLLALVIKSPADGTFIVPKASDLPGRFLRRGDLIGYVLAPEVMTVRAVIDQDQIGLVREQRQGDHVHLLLANWGGNSAMGPLSGTILRETPSAIDQLPTPVLATTGGGRIPVDPRHPSGLKTLEKVFQLDISVPDLREIQRIGNRVYVRFDHGSEPIAQQLYRGIRQLFLRRFGV</sequence>
<dbReference type="PANTHER" id="PTHR13325:SF3">
    <property type="entry name" value="MEMBRANE-BOUND TRANSCRIPTION FACTOR SITE-2 PROTEASE"/>
    <property type="match status" value="1"/>
</dbReference>
<dbReference type="Gene3D" id="1.10.10.1150">
    <property type="entry name" value="Coenzyme PQQ synthesis protein D (PqqD)"/>
    <property type="match status" value="1"/>
</dbReference>
<dbReference type="GO" id="GO:0016020">
    <property type="term" value="C:membrane"/>
    <property type="evidence" value="ECO:0007669"/>
    <property type="project" value="InterPro"/>
</dbReference>
<keyword evidence="2" id="KW-0378">Hydrolase</keyword>
<dbReference type="InterPro" id="IPR001193">
    <property type="entry name" value="MBTPS2"/>
</dbReference>
<dbReference type="EMBL" id="CAADEX010000082">
    <property type="protein sequence ID" value="VFJ59392.1"/>
    <property type="molecule type" value="Genomic_DNA"/>
</dbReference>
<feature type="transmembrane region" description="Helical" evidence="1">
    <location>
        <begin position="256"/>
        <end position="278"/>
    </location>
</feature>
<dbReference type="GO" id="GO:0004222">
    <property type="term" value="F:metalloendopeptidase activity"/>
    <property type="evidence" value="ECO:0007669"/>
    <property type="project" value="InterPro"/>
</dbReference>
<dbReference type="GO" id="GO:0031293">
    <property type="term" value="P:membrane protein intracellular domain proteolysis"/>
    <property type="evidence" value="ECO:0007669"/>
    <property type="project" value="TreeGrafter"/>
</dbReference>
<dbReference type="GO" id="GO:0005737">
    <property type="term" value="C:cytoplasm"/>
    <property type="evidence" value="ECO:0007669"/>
    <property type="project" value="TreeGrafter"/>
</dbReference>
<feature type="transmembrane region" description="Helical" evidence="1">
    <location>
        <begin position="359"/>
        <end position="381"/>
    </location>
</feature>
<proteinExistence type="predicted"/>